<dbReference type="PANTHER" id="PTHR23419:SF8">
    <property type="entry name" value="FI09726P"/>
    <property type="match status" value="1"/>
</dbReference>
<dbReference type="SUPFAM" id="SSF54913">
    <property type="entry name" value="GlnB-like"/>
    <property type="match status" value="1"/>
</dbReference>
<dbReference type="InterPro" id="IPR015867">
    <property type="entry name" value="N-reg_PII/ATP_PRibTrfase_C"/>
</dbReference>
<evidence type="ECO:0000313" key="3">
    <source>
        <dbReference type="Proteomes" id="UP000502377"/>
    </source>
</evidence>
<dbReference type="GO" id="GO:0005507">
    <property type="term" value="F:copper ion binding"/>
    <property type="evidence" value="ECO:0007669"/>
    <property type="project" value="TreeGrafter"/>
</dbReference>
<protein>
    <submittedName>
        <fullName evidence="2">Putative CutA1 divalent ion tolerance protein</fullName>
    </submittedName>
</protein>
<dbReference type="PANTHER" id="PTHR23419">
    <property type="entry name" value="DIVALENT CATION TOLERANCE CUTA-RELATED"/>
    <property type="match status" value="1"/>
</dbReference>
<accession>A0A6G5QMZ3</accession>
<dbReference type="Proteomes" id="UP000502377">
    <property type="component" value="Chromosome"/>
</dbReference>
<dbReference type="InterPro" id="IPR011322">
    <property type="entry name" value="N-reg_PII-like_a/b"/>
</dbReference>
<dbReference type="KEGG" id="crx:CRECT_1400"/>
<dbReference type="Gene3D" id="3.30.70.120">
    <property type="match status" value="1"/>
</dbReference>
<dbReference type="GO" id="GO:0010038">
    <property type="term" value="P:response to metal ion"/>
    <property type="evidence" value="ECO:0007669"/>
    <property type="project" value="InterPro"/>
</dbReference>
<sequence length="100" mass="11528">MKFILTSCADKAAAKTLAKKLVKAKFAACVSVFKANSVYFWDGEIKDEKERVLLIKTAVKFKKIAKFIEKHHNYELPEIVAFKADKASKKYKKWIKKESK</sequence>
<organism evidence="2 3">
    <name type="scientific">Campylobacter rectus</name>
    <name type="common">Wolinella recta</name>
    <dbReference type="NCBI Taxonomy" id="203"/>
    <lineage>
        <taxon>Bacteria</taxon>
        <taxon>Pseudomonadati</taxon>
        <taxon>Campylobacterota</taxon>
        <taxon>Epsilonproteobacteria</taxon>
        <taxon>Campylobacterales</taxon>
        <taxon>Campylobacteraceae</taxon>
        <taxon>Campylobacter</taxon>
    </lineage>
</organism>
<name>A0A6G5QMZ3_CAMRE</name>
<evidence type="ECO:0000256" key="1">
    <source>
        <dbReference type="ARBA" id="ARBA00010169"/>
    </source>
</evidence>
<gene>
    <name evidence="2" type="ORF">CRECT_1400</name>
</gene>
<dbReference type="EMBL" id="CP012543">
    <property type="protein sequence ID" value="QCD47050.1"/>
    <property type="molecule type" value="Genomic_DNA"/>
</dbReference>
<evidence type="ECO:0000313" key="2">
    <source>
        <dbReference type="EMBL" id="QCD47050.1"/>
    </source>
</evidence>
<proteinExistence type="inferred from homology"/>
<dbReference type="Pfam" id="PF03091">
    <property type="entry name" value="CutA1"/>
    <property type="match status" value="1"/>
</dbReference>
<dbReference type="RefSeq" id="WP_002945059.1">
    <property type="nucleotide sequence ID" value="NZ_CP012543.1"/>
</dbReference>
<comment type="similarity">
    <text evidence="1">Belongs to the CutA family.</text>
</comment>
<dbReference type="AlphaFoldDB" id="A0A6G5QMZ3"/>
<reference evidence="2 3" key="1">
    <citation type="submission" date="2016-07" db="EMBL/GenBank/DDBJ databases">
        <title>Comparative genomics of the Campylobacter concisus group.</title>
        <authorList>
            <person name="Miller W.G."/>
            <person name="Yee E."/>
            <person name="Chapman M.H."/>
            <person name="Huynh S."/>
            <person name="Bono J.L."/>
            <person name="On S.L.W."/>
            <person name="StLeger J."/>
            <person name="Foster G."/>
            <person name="Parker C.T."/>
        </authorList>
    </citation>
    <scope>NUCLEOTIDE SEQUENCE [LARGE SCALE GENOMIC DNA]</scope>
    <source>
        <strain evidence="2 3">ATCC 33238</strain>
    </source>
</reference>
<dbReference type="InterPro" id="IPR004323">
    <property type="entry name" value="Ion_tolerance_CutA"/>
</dbReference>